<dbReference type="Proteomes" id="UP000070121">
    <property type="component" value="Unassembled WGS sequence"/>
</dbReference>
<dbReference type="AlphaFoldDB" id="A0A135TEB5"/>
<dbReference type="SUPFAM" id="SSF48403">
    <property type="entry name" value="Ankyrin repeat"/>
    <property type="match status" value="1"/>
</dbReference>
<organism evidence="1 2">
    <name type="scientific">Colletotrichum salicis</name>
    <dbReference type="NCBI Taxonomy" id="1209931"/>
    <lineage>
        <taxon>Eukaryota</taxon>
        <taxon>Fungi</taxon>
        <taxon>Dikarya</taxon>
        <taxon>Ascomycota</taxon>
        <taxon>Pezizomycotina</taxon>
        <taxon>Sordariomycetes</taxon>
        <taxon>Hypocreomycetidae</taxon>
        <taxon>Glomerellales</taxon>
        <taxon>Glomerellaceae</taxon>
        <taxon>Colletotrichum</taxon>
        <taxon>Colletotrichum acutatum species complex</taxon>
    </lineage>
</organism>
<dbReference type="Gene3D" id="1.25.40.20">
    <property type="entry name" value="Ankyrin repeat-containing domain"/>
    <property type="match status" value="1"/>
</dbReference>
<evidence type="ECO:0000313" key="2">
    <source>
        <dbReference type="Proteomes" id="UP000070121"/>
    </source>
</evidence>
<evidence type="ECO:0000313" key="1">
    <source>
        <dbReference type="EMBL" id="KXH46462.1"/>
    </source>
</evidence>
<protein>
    <submittedName>
        <fullName evidence="1">Uncharacterized protein</fullName>
    </submittedName>
</protein>
<accession>A0A135TEB5</accession>
<dbReference type="InterPro" id="IPR036770">
    <property type="entry name" value="Ankyrin_rpt-contain_sf"/>
</dbReference>
<sequence>MFQFLLDAGADPYNASPDIPADEGRPILLGLSASAVRLPSTNMTETERSSLQNAKLKALLAKRAGPTGFSRYFLFVSALEIAGPAKSYQAFKVLHDIFRRFTGAMDKGLLADYMYRVKKTSGMLHAGLEIIEFLISCGASVNGTDANGETALRVAYTFHKDKPLAYRGKERRTGVGP</sequence>
<dbReference type="EMBL" id="JFFI01002006">
    <property type="protein sequence ID" value="KXH46462.1"/>
    <property type="molecule type" value="Genomic_DNA"/>
</dbReference>
<proteinExistence type="predicted"/>
<gene>
    <name evidence="1" type="ORF">CSAL01_03023</name>
</gene>
<reference evidence="1 2" key="1">
    <citation type="submission" date="2014-02" db="EMBL/GenBank/DDBJ databases">
        <title>The genome sequence of Colletotrichum salicis CBS 607.94.</title>
        <authorList>
            <person name="Baroncelli R."/>
            <person name="Thon M.R."/>
        </authorList>
    </citation>
    <scope>NUCLEOTIDE SEQUENCE [LARGE SCALE GENOMIC DNA]</scope>
    <source>
        <strain evidence="1 2">CBS 607.94</strain>
    </source>
</reference>
<name>A0A135TEB5_9PEZI</name>
<comment type="caution">
    <text evidence="1">The sequence shown here is derived from an EMBL/GenBank/DDBJ whole genome shotgun (WGS) entry which is preliminary data.</text>
</comment>
<keyword evidence="2" id="KW-1185">Reference proteome</keyword>